<evidence type="ECO:0000313" key="2">
    <source>
        <dbReference type="Proteomes" id="UP001281761"/>
    </source>
</evidence>
<comment type="caution">
    <text evidence="1">The sequence shown here is derived from an EMBL/GenBank/DDBJ whole genome shotgun (WGS) entry which is preliminary data.</text>
</comment>
<accession>A0ABQ9XA30</accession>
<proteinExistence type="predicted"/>
<reference evidence="1 2" key="1">
    <citation type="journal article" date="2022" name="bioRxiv">
        <title>Genomics of Preaxostyla Flagellates Illuminates Evolutionary Transitions and the Path Towards Mitochondrial Loss.</title>
        <authorList>
            <person name="Novak L.V.F."/>
            <person name="Treitli S.C."/>
            <person name="Pyrih J."/>
            <person name="Halakuc P."/>
            <person name="Pipaliya S.V."/>
            <person name="Vacek V."/>
            <person name="Brzon O."/>
            <person name="Soukal P."/>
            <person name="Eme L."/>
            <person name="Dacks J.B."/>
            <person name="Karnkowska A."/>
            <person name="Elias M."/>
            <person name="Hampl V."/>
        </authorList>
    </citation>
    <scope>NUCLEOTIDE SEQUENCE [LARGE SCALE GENOMIC DNA]</scope>
    <source>
        <strain evidence="1">NAU3</strain>
        <tissue evidence="1">Gut</tissue>
    </source>
</reference>
<sequence>MSFFQNHQHSRSILTSTPQNWKETTIDPIHFTIRISGTYLVAFHNTPRVGSNTPTSSSFESTSHSRPDSTSSHLCQSCLTVFLSLIQSTHLFIPDSAISPSFPSITLLLFAVLFCPYKFFTDLASSSDLQFHFFSLGFRPSPLLIAIISTSTSHTVRHVADLARHDFTSLSSFLSI</sequence>
<evidence type="ECO:0000313" key="1">
    <source>
        <dbReference type="EMBL" id="KAK2948123.1"/>
    </source>
</evidence>
<name>A0ABQ9XA30_9EUKA</name>
<dbReference type="EMBL" id="JARBJD010000183">
    <property type="protein sequence ID" value="KAK2948123.1"/>
    <property type="molecule type" value="Genomic_DNA"/>
</dbReference>
<keyword evidence="2" id="KW-1185">Reference proteome</keyword>
<dbReference type="Proteomes" id="UP001281761">
    <property type="component" value="Unassembled WGS sequence"/>
</dbReference>
<gene>
    <name evidence="1" type="ORF">BLNAU_16923</name>
</gene>
<organism evidence="1 2">
    <name type="scientific">Blattamonas nauphoetae</name>
    <dbReference type="NCBI Taxonomy" id="2049346"/>
    <lineage>
        <taxon>Eukaryota</taxon>
        <taxon>Metamonada</taxon>
        <taxon>Preaxostyla</taxon>
        <taxon>Oxymonadida</taxon>
        <taxon>Blattamonas</taxon>
    </lineage>
</organism>
<protein>
    <submittedName>
        <fullName evidence="1">Uncharacterized protein</fullName>
    </submittedName>
</protein>